<dbReference type="PANTHER" id="PTHR19353:SF12">
    <property type="entry name" value="ACYL-COA 6-DESATURASE"/>
    <property type="match status" value="1"/>
</dbReference>
<comment type="subcellular location">
    <subcellularLocation>
        <location evidence="1">Membrane</location>
        <topology evidence="1">Multi-pass membrane protein</topology>
    </subcellularLocation>
</comment>
<evidence type="ECO:0000256" key="3">
    <source>
        <dbReference type="ARBA" id="ARBA00022989"/>
    </source>
</evidence>
<organism evidence="6 7">
    <name type="scientific">Fundulus heteroclitus</name>
    <name type="common">Killifish</name>
    <name type="synonym">Mummichog</name>
    <dbReference type="NCBI Taxonomy" id="8078"/>
    <lineage>
        <taxon>Eukaryota</taxon>
        <taxon>Metazoa</taxon>
        <taxon>Chordata</taxon>
        <taxon>Craniata</taxon>
        <taxon>Vertebrata</taxon>
        <taxon>Euteleostomi</taxon>
        <taxon>Actinopterygii</taxon>
        <taxon>Neopterygii</taxon>
        <taxon>Teleostei</taxon>
        <taxon>Neoteleostei</taxon>
        <taxon>Acanthomorphata</taxon>
        <taxon>Ovalentaria</taxon>
        <taxon>Atherinomorphae</taxon>
        <taxon>Cyprinodontiformes</taxon>
        <taxon>Fundulidae</taxon>
        <taxon>Fundulus</taxon>
    </lineage>
</organism>
<dbReference type="Ensembl" id="ENSFHET00000034636.1">
    <property type="protein sequence ID" value="ENSFHEP00000019101.1"/>
    <property type="gene ID" value="ENSFHEG00000020995.1"/>
</dbReference>
<keyword evidence="3" id="KW-1133">Transmembrane helix</keyword>
<dbReference type="GO" id="GO:0006629">
    <property type="term" value="P:lipid metabolic process"/>
    <property type="evidence" value="ECO:0007669"/>
    <property type="project" value="TreeGrafter"/>
</dbReference>
<name>A0A3Q2PYY6_FUNHE</name>
<evidence type="ECO:0000313" key="7">
    <source>
        <dbReference type="Proteomes" id="UP000265000"/>
    </source>
</evidence>
<keyword evidence="5" id="KW-0472">Membrane</keyword>
<evidence type="ECO:0000256" key="4">
    <source>
        <dbReference type="ARBA" id="ARBA00023002"/>
    </source>
</evidence>
<reference evidence="6" key="1">
    <citation type="submission" date="2025-08" db="UniProtKB">
        <authorList>
            <consortium name="Ensembl"/>
        </authorList>
    </citation>
    <scope>IDENTIFICATION</scope>
</reference>
<evidence type="ECO:0000256" key="1">
    <source>
        <dbReference type="ARBA" id="ARBA00004141"/>
    </source>
</evidence>
<accession>A0A3Q2PYY6</accession>
<keyword evidence="7" id="KW-1185">Reference proteome</keyword>
<evidence type="ECO:0000256" key="5">
    <source>
        <dbReference type="ARBA" id="ARBA00023136"/>
    </source>
</evidence>
<protein>
    <submittedName>
        <fullName evidence="6">Fatty acid desaturase 2</fullName>
    </submittedName>
</protein>
<keyword evidence="2" id="KW-0812">Transmembrane</keyword>
<evidence type="ECO:0000313" key="6">
    <source>
        <dbReference type="Ensembl" id="ENSFHEP00000019101.1"/>
    </source>
</evidence>
<evidence type="ECO:0000256" key="2">
    <source>
        <dbReference type="ARBA" id="ARBA00022692"/>
    </source>
</evidence>
<keyword evidence="4" id="KW-0560">Oxidoreductase</keyword>
<proteinExistence type="predicted"/>
<dbReference type="GO" id="GO:0016020">
    <property type="term" value="C:membrane"/>
    <property type="evidence" value="ECO:0007669"/>
    <property type="project" value="UniProtKB-SubCell"/>
</dbReference>
<dbReference type="STRING" id="8078.ENSFHEP00000019101"/>
<dbReference type="AlphaFoldDB" id="A0A3Q2PYY6"/>
<dbReference type="GeneTree" id="ENSGT00950000182990"/>
<dbReference type="PANTHER" id="PTHR19353">
    <property type="entry name" value="FATTY ACID DESATURASE 2"/>
    <property type="match status" value="1"/>
</dbReference>
<sequence>MSYNFHNCLFCRFLESHWFVWVTQMNHLPMNIDHEKHRDWLTILFPTMPRHNYHLVAPRVRALCDKYGVPYQMKSLWRGMTDVVSSLKTSGDLWLDAYLHK</sequence>
<dbReference type="Proteomes" id="UP000265000">
    <property type="component" value="Unplaced"/>
</dbReference>
<reference evidence="6" key="2">
    <citation type="submission" date="2025-09" db="UniProtKB">
        <authorList>
            <consortium name="Ensembl"/>
        </authorList>
    </citation>
    <scope>IDENTIFICATION</scope>
</reference>
<dbReference type="GO" id="GO:0016717">
    <property type="term" value="F:oxidoreductase activity, acting on paired donors, with oxidation of a pair of donors resulting in the reduction of molecular oxygen to two molecules of water"/>
    <property type="evidence" value="ECO:0007669"/>
    <property type="project" value="TreeGrafter"/>
</dbReference>
<dbReference type="InterPro" id="IPR012171">
    <property type="entry name" value="Fatty_acid_desaturase"/>
</dbReference>